<evidence type="ECO:0000313" key="2">
    <source>
        <dbReference type="EMBL" id="KAG6114449.1"/>
    </source>
</evidence>
<proteinExistence type="predicted"/>
<gene>
    <name evidence="2" type="ORF">E4U13_003361</name>
</gene>
<keyword evidence="3" id="KW-1185">Reference proteome</keyword>
<sequence length="301" mass="33372">MTAASNMGNRHNTDSDATNTTNININRAKTINTRTVTTRITNTRIISNSIITRPIISITQISINHIKIAKINISQIKTIQIKHSSCSAWRSQSSSAARYNDMNRLFAAWFPETAIELARRSEPKNEFVPEDHLEDVDALAANAMALYPSNQMSSSVDNSLLSPVFLDGGPTVPMLPPDGVDDMFAINAPLLDYRDMLLGSGPDIDIRNWYTTDWDAGAVMRQDLIGQQGGGIIDLPMTSAGLPPVERQDMDMARLPKDIGETDAKESAPVRMRRVRKGLAELETCLRAHVKDQLLQMRECH</sequence>
<reference evidence="2 3" key="1">
    <citation type="journal article" date="2020" name="bioRxiv">
        <title>Whole genome comparisons of ergot fungi reveals the divergence and evolution of species within the genus Claviceps are the result of varying mechanisms driving genome evolution and host range expansion.</title>
        <authorList>
            <person name="Wyka S.A."/>
            <person name="Mondo S.J."/>
            <person name="Liu M."/>
            <person name="Dettman J."/>
            <person name="Nalam V."/>
            <person name="Broders K.D."/>
        </authorList>
    </citation>
    <scope>NUCLEOTIDE SEQUENCE [LARGE SCALE GENOMIC DNA]</scope>
    <source>
        <strain evidence="2 3">LM576</strain>
    </source>
</reference>
<dbReference type="AlphaFoldDB" id="A0A9P7PZR7"/>
<accession>A0A9P7PZR7</accession>
<feature type="region of interest" description="Disordered" evidence="1">
    <location>
        <begin position="1"/>
        <end position="21"/>
    </location>
</feature>
<evidence type="ECO:0000256" key="1">
    <source>
        <dbReference type="SAM" id="MobiDB-lite"/>
    </source>
</evidence>
<comment type="caution">
    <text evidence="2">The sequence shown here is derived from an EMBL/GenBank/DDBJ whole genome shotgun (WGS) entry which is preliminary data.</text>
</comment>
<evidence type="ECO:0000313" key="3">
    <source>
        <dbReference type="Proteomes" id="UP000732380"/>
    </source>
</evidence>
<dbReference type="EMBL" id="SRQM01000262">
    <property type="protein sequence ID" value="KAG6114449.1"/>
    <property type="molecule type" value="Genomic_DNA"/>
</dbReference>
<dbReference type="Proteomes" id="UP000732380">
    <property type="component" value="Unassembled WGS sequence"/>
</dbReference>
<name>A0A9P7PZR7_9HYPO</name>
<feature type="compositionally biased region" description="Polar residues" evidence="1">
    <location>
        <begin position="1"/>
        <end position="10"/>
    </location>
</feature>
<protein>
    <submittedName>
        <fullName evidence="2">Uncharacterized protein</fullName>
    </submittedName>
</protein>
<organism evidence="2 3">
    <name type="scientific">Claviceps humidiphila</name>
    <dbReference type="NCBI Taxonomy" id="1294629"/>
    <lineage>
        <taxon>Eukaryota</taxon>
        <taxon>Fungi</taxon>
        <taxon>Dikarya</taxon>
        <taxon>Ascomycota</taxon>
        <taxon>Pezizomycotina</taxon>
        <taxon>Sordariomycetes</taxon>
        <taxon>Hypocreomycetidae</taxon>
        <taxon>Hypocreales</taxon>
        <taxon>Clavicipitaceae</taxon>
        <taxon>Claviceps</taxon>
    </lineage>
</organism>